<feature type="domain" description="RNA polymerase sigma-70 region 2" evidence="5">
    <location>
        <begin position="9"/>
        <end position="73"/>
    </location>
</feature>
<accession>A0A380BEV7</accession>
<dbReference type="GO" id="GO:0006352">
    <property type="term" value="P:DNA-templated transcription initiation"/>
    <property type="evidence" value="ECO:0007669"/>
    <property type="project" value="InterPro"/>
</dbReference>
<evidence type="ECO:0000259" key="6">
    <source>
        <dbReference type="Pfam" id="PF04545"/>
    </source>
</evidence>
<keyword evidence="2" id="KW-0731">Sigma factor</keyword>
<evidence type="ECO:0000256" key="1">
    <source>
        <dbReference type="ARBA" id="ARBA00023015"/>
    </source>
</evidence>
<gene>
    <name evidence="7" type="ORF">NCTC4822_00521</name>
</gene>
<reference evidence="7 8" key="1">
    <citation type="submission" date="2018-06" db="EMBL/GenBank/DDBJ databases">
        <authorList>
            <consortium name="Pathogen Informatics"/>
            <person name="Doyle S."/>
        </authorList>
    </citation>
    <scope>NUCLEOTIDE SEQUENCE [LARGE SCALE GENOMIC DNA]</scope>
    <source>
        <strain evidence="8">ATCC 11859 / DSM 33 / NCIB 8841 / NCTC 4822</strain>
    </source>
</reference>
<dbReference type="AlphaFoldDB" id="A0A380BEV7"/>
<dbReference type="Pfam" id="PF04542">
    <property type="entry name" value="Sigma70_r2"/>
    <property type="match status" value="1"/>
</dbReference>
<keyword evidence="3" id="KW-0238">DNA-binding</keyword>
<dbReference type="NCBIfam" id="TIGR02937">
    <property type="entry name" value="sigma70-ECF"/>
    <property type="match status" value="1"/>
</dbReference>
<dbReference type="GO" id="GO:0003677">
    <property type="term" value="F:DNA binding"/>
    <property type="evidence" value="ECO:0007669"/>
    <property type="project" value="UniProtKB-KW"/>
</dbReference>
<sequence length="170" mass="19707">MTDFEKVLTQFEPMIYATIRKLNIYRNQEHFIQVGRVALWQAWTRFEEGKGNFAGYAARSIRGAMLDLLTRENQFEENMMQAEDAFLVGLIDQEVGLTLFNGRSDKLGEALEQLKKNEKEIIQWIFVERLTQAECAERANVTVAAIKKRRERVIVKLRKLMGGYGLDLSE</sequence>
<dbReference type="PANTHER" id="PTHR30385">
    <property type="entry name" value="SIGMA FACTOR F FLAGELLAR"/>
    <property type="match status" value="1"/>
</dbReference>
<proteinExistence type="predicted"/>
<dbReference type="InterPro" id="IPR007630">
    <property type="entry name" value="RNA_pol_sigma70_r4"/>
</dbReference>
<dbReference type="Pfam" id="PF04545">
    <property type="entry name" value="Sigma70_r4"/>
    <property type="match status" value="1"/>
</dbReference>
<evidence type="ECO:0000259" key="5">
    <source>
        <dbReference type="Pfam" id="PF04542"/>
    </source>
</evidence>
<dbReference type="InterPro" id="IPR036388">
    <property type="entry name" value="WH-like_DNA-bd_sf"/>
</dbReference>
<dbReference type="EMBL" id="UGYZ01000002">
    <property type="protein sequence ID" value="SUI99220.1"/>
    <property type="molecule type" value="Genomic_DNA"/>
</dbReference>
<dbReference type="OrthoDB" id="9783788at2"/>
<dbReference type="Gene3D" id="1.10.10.10">
    <property type="entry name" value="Winged helix-like DNA-binding domain superfamily/Winged helix DNA-binding domain"/>
    <property type="match status" value="1"/>
</dbReference>
<dbReference type="InterPro" id="IPR013324">
    <property type="entry name" value="RNA_pol_sigma_r3/r4-like"/>
</dbReference>
<evidence type="ECO:0000313" key="7">
    <source>
        <dbReference type="EMBL" id="SUI99220.1"/>
    </source>
</evidence>
<dbReference type="Gene3D" id="1.10.1740.10">
    <property type="match status" value="1"/>
</dbReference>
<name>A0A380BEV7_SPOPA</name>
<keyword evidence="8" id="KW-1185">Reference proteome</keyword>
<dbReference type="RefSeq" id="WP_115360008.1">
    <property type="nucleotide sequence ID" value="NZ_CP038012.1"/>
</dbReference>
<feature type="domain" description="RNA polymerase sigma-70 region 4" evidence="6">
    <location>
        <begin position="110"/>
        <end position="159"/>
    </location>
</feature>
<evidence type="ECO:0000313" key="8">
    <source>
        <dbReference type="Proteomes" id="UP000254519"/>
    </source>
</evidence>
<dbReference type="Proteomes" id="UP000254519">
    <property type="component" value="Unassembled WGS sequence"/>
</dbReference>
<protein>
    <submittedName>
        <fullName evidence="7">RNA polymerase factor sigma-70</fullName>
    </submittedName>
</protein>
<evidence type="ECO:0000256" key="2">
    <source>
        <dbReference type="ARBA" id="ARBA00023082"/>
    </source>
</evidence>
<dbReference type="InterPro" id="IPR007627">
    <property type="entry name" value="RNA_pol_sigma70_r2"/>
</dbReference>
<keyword evidence="1" id="KW-0805">Transcription regulation</keyword>
<dbReference type="SUPFAM" id="SSF88659">
    <property type="entry name" value="Sigma3 and sigma4 domains of RNA polymerase sigma factors"/>
    <property type="match status" value="1"/>
</dbReference>
<organism evidence="7 8">
    <name type="scientific">Sporosarcina pasteurii</name>
    <name type="common">Bacillus pasteurii</name>
    <dbReference type="NCBI Taxonomy" id="1474"/>
    <lineage>
        <taxon>Bacteria</taxon>
        <taxon>Bacillati</taxon>
        <taxon>Bacillota</taxon>
        <taxon>Bacilli</taxon>
        <taxon>Bacillales</taxon>
        <taxon>Caryophanaceae</taxon>
        <taxon>Sporosarcina</taxon>
    </lineage>
</organism>
<dbReference type="SUPFAM" id="SSF88946">
    <property type="entry name" value="Sigma2 domain of RNA polymerase sigma factors"/>
    <property type="match status" value="1"/>
</dbReference>
<dbReference type="InterPro" id="IPR014284">
    <property type="entry name" value="RNA_pol_sigma-70_dom"/>
</dbReference>
<dbReference type="GO" id="GO:0016987">
    <property type="term" value="F:sigma factor activity"/>
    <property type="evidence" value="ECO:0007669"/>
    <property type="project" value="UniProtKB-KW"/>
</dbReference>
<keyword evidence="4" id="KW-0804">Transcription</keyword>
<dbReference type="PANTHER" id="PTHR30385:SF4">
    <property type="entry name" value="RNA POLYMERASE SIGMA-E FACTOR"/>
    <property type="match status" value="1"/>
</dbReference>
<evidence type="ECO:0000256" key="4">
    <source>
        <dbReference type="ARBA" id="ARBA00023163"/>
    </source>
</evidence>
<evidence type="ECO:0000256" key="3">
    <source>
        <dbReference type="ARBA" id="ARBA00023125"/>
    </source>
</evidence>
<dbReference type="InterPro" id="IPR013325">
    <property type="entry name" value="RNA_pol_sigma_r2"/>
</dbReference>